<reference evidence="2" key="3">
    <citation type="submission" date="2011-03" db="EMBL/GenBank/DDBJ databases">
        <title>Annotation of Magnaporthe poae ATCC 64411.</title>
        <authorList>
            <person name="Ma L.-J."/>
            <person name="Dead R."/>
            <person name="Young S.K."/>
            <person name="Zeng Q."/>
            <person name="Gargeya S."/>
            <person name="Fitzgerald M."/>
            <person name="Haas B."/>
            <person name="Abouelleil A."/>
            <person name="Alvarado L."/>
            <person name="Arachchi H.M."/>
            <person name="Berlin A."/>
            <person name="Brown A."/>
            <person name="Chapman S.B."/>
            <person name="Chen Z."/>
            <person name="Dunbar C."/>
            <person name="Freedman E."/>
            <person name="Gearin G."/>
            <person name="Gellesch M."/>
            <person name="Goldberg J."/>
            <person name="Griggs A."/>
            <person name="Gujja S."/>
            <person name="Heiman D."/>
            <person name="Howarth C."/>
            <person name="Larson L."/>
            <person name="Lui A."/>
            <person name="MacDonald P.J.P."/>
            <person name="Mehta T."/>
            <person name="Montmayeur A."/>
            <person name="Murphy C."/>
            <person name="Neiman D."/>
            <person name="Pearson M."/>
            <person name="Priest M."/>
            <person name="Roberts A."/>
            <person name="Saif S."/>
            <person name="Shea T."/>
            <person name="Shenoy N."/>
            <person name="Sisk P."/>
            <person name="Stolte C."/>
            <person name="Sykes S."/>
            <person name="Yandava C."/>
            <person name="Wortman J."/>
            <person name="Nusbaum C."/>
            <person name="Birren B."/>
        </authorList>
    </citation>
    <scope>NUCLEOTIDE SEQUENCE</scope>
    <source>
        <strain evidence="2">ATCC 64411</strain>
    </source>
</reference>
<evidence type="ECO:0000313" key="2">
    <source>
        <dbReference type="EMBL" id="KLU88837.1"/>
    </source>
</evidence>
<evidence type="ECO:0000313" key="3">
    <source>
        <dbReference type="EnsemblFungi" id="MAPG_07820T0"/>
    </source>
</evidence>
<proteinExistence type="predicted"/>
<dbReference type="AlphaFoldDB" id="A0A0C4E5P6"/>
<gene>
    <name evidence="2" type="ORF">MAPG_07820</name>
</gene>
<dbReference type="EMBL" id="GL876972">
    <property type="protein sequence ID" value="KLU88837.1"/>
    <property type="molecule type" value="Genomic_DNA"/>
</dbReference>
<reference evidence="3" key="4">
    <citation type="journal article" date="2015" name="G3 (Bethesda)">
        <title>Genome sequences of three phytopathogenic species of the Magnaporthaceae family of fungi.</title>
        <authorList>
            <person name="Okagaki L.H."/>
            <person name="Nunes C.C."/>
            <person name="Sailsbery J."/>
            <person name="Clay B."/>
            <person name="Brown D."/>
            <person name="John T."/>
            <person name="Oh Y."/>
            <person name="Young N."/>
            <person name="Fitzgerald M."/>
            <person name="Haas B.J."/>
            <person name="Zeng Q."/>
            <person name="Young S."/>
            <person name="Adiconis X."/>
            <person name="Fan L."/>
            <person name="Levin J.Z."/>
            <person name="Mitchell T.K."/>
            <person name="Okubara P.A."/>
            <person name="Farman M.L."/>
            <person name="Kohn L.M."/>
            <person name="Birren B."/>
            <person name="Ma L.-J."/>
            <person name="Dean R.A."/>
        </authorList>
    </citation>
    <scope>NUCLEOTIDE SEQUENCE</scope>
    <source>
        <strain evidence="3">ATCC 64411 / 73-15</strain>
    </source>
</reference>
<evidence type="ECO:0000256" key="1">
    <source>
        <dbReference type="SAM" id="MobiDB-lite"/>
    </source>
</evidence>
<reference evidence="3" key="5">
    <citation type="submission" date="2015-06" db="UniProtKB">
        <authorList>
            <consortium name="EnsemblFungi"/>
        </authorList>
    </citation>
    <scope>IDENTIFICATION</scope>
    <source>
        <strain evidence="3">ATCC 64411</strain>
    </source>
</reference>
<dbReference type="OrthoDB" id="10517548at2759"/>
<sequence length="187" mass="20626">MAKAARAQMRLSHGCGRSQGRRRDEPAETISESPAPNWMPLTTGTGMCRVSQRRRPVRDRTRTAAETRAPAATVLWRLEPSRMAAAAMAFMGWTGRGMPKTRPVATLKKPEKTRVADSEIDRCRARAIISGSRVPRSPRAPETSASGRRRIVRTLLRWSFGKSLSAIVCNARLRCGCWRDGDGPALG</sequence>
<feature type="region of interest" description="Disordered" evidence="1">
    <location>
        <begin position="1"/>
        <end position="45"/>
    </location>
</feature>
<keyword evidence="4" id="KW-1185">Reference proteome</keyword>
<reference evidence="4" key="2">
    <citation type="submission" date="2010-05" db="EMBL/GenBank/DDBJ databases">
        <title>The genome sequence of Magnaporthe poae strain ATCC 64411.</title>
        <authorList>
            <person name="Ma L.-J."/>
            <person name="Dead R."/>
            <person name="Young S."/>
            <person name="Zeng Q."/>
            <person name="Koehrsen M."/>
            <person name="Alvarado L."/>
            <person name="Berlin A."/>
            <person name="Chapman S.B."/>
            <person name="Chen Z."/>
            <person name="Freedman E."/>
            <person name="Gellesch M."/>
            <person name="Goldberg J."/>
            <person name="Griggs A."/>
            <person name="Gujja S."/>
            <person name="Heilman E.R."/>
            <person name="Heiman D."/>
            <person name="Hepburn T."/>
            <person name="Howarth C."/>
            <person name="Jen D."/>
            <person name="Larson L."/>
            <person name="Mehta T."/>
            <person name="Neiman D."/>
            <person name="Pearson M."/>
            <person name="Roberts A."/>
            <person name="Saif S."/>
            <person name="Shea T."/>
            <person name="Shenoy N."/>
            <person name="Sisk P."/>
            <person name="Stolte C."/>
            <person name="Sykes S."/>
            <person name="Walk T."/>
            <person name="White J."/>
            <person name="Yandava C."/>
            <person name="Haas B."/>
            <person name="Nusbaum C."/>
            <person name="Birren B."/>
        </authorList>
    </citation>
    <scope>NUCLEOTIDE SEQUENCE [LARGE SCALE GENOMIC DNA]</scope>
    <source>
        <strain evidence="4">ATCC 64411 / 73-15</strain>
    </source>
</reference>
<organism evidence="3 4">
    <name type="scientific">Magnaporthiopsis poae (strain ATCC 64411 / 73-15)</name>
    <name type="common">Kentucky bluegrass fungus</name>
    <name type="synonym">Magnaporthe poae</name>
    <dbReference type="NCBI Taxonomy" id="644358"/>
    <lineage>
        <taxon>Eukaryota</taxon>
        <taxon>Fungi</taxon>
        <taxon>Dikarya</taxon>
        <taxon>Ascomycota</taxon>
        <taxon>Pezizomycotina</taxon>
        <taxon>Sordariomycetes</taxon>
        <taxon>Sordariomycetidae</taxon>
        <taxon>Magnaporthales</taxon>
        <taxon>Magnaporthaceae</taxon>
        <taxon>Magnaporthiopsis</taxon>
    </lineage>
</organism>
<dbReference type="Proteomes" id="UP000011715">
    <property type="component" value="Unassembled WGS sequence"/>
</dbReference>
<name>A0A0C4E5P6_MAGP6</name>
<dbReference type="EMBL" id="ADBL01001896">
    <property type="status" value="NOT_ANNOTATED_CDS"/>
    <property type="molecule type" value="Genomic_DNA"/>
</dbReference>
<protein>
    <submittedName>
        <fullName evidence="2 3">Uncharacterized protein</fullName>
    </submittedName>
</protein>
<accession>A0A0C4E5P6</accession>
<reference evidence="2" key="1">
    <citation type="submission" date="2010-05" db="EMBL/GenBank/DDBJ databases">
        <title>The Genome Sequence of Magnaporthe poae strain ATCC 64411.</title>
        <authorList>
            <consortium name="The Broad Institute Genome Sequencing Platform"/>
            <consortium name="Broad Institute Genome Sequencing Center for Infectious Disease"/>
            <person name="Ma L.-J."/>
            <person name="Dead R."/>
            <person name="Young S."/>
            <person name="Zeng Q."/>
            <person name="Koehrsen M."/>
            <person name="Alvarado L."/>
            <person name="Berlin A."/>
            <person name="Chapman S.B."/>
            <person name="Chen Z."/>
            <person name="Freedman E."/>
            <person name="Gellesch M."/>
            <person name="Goldberg J."/>
            <person name="Griggs A."/>
            <person name="Gujja S."/>
            <person name="Heilman E.R."/>
            <person name="Heiman D."/>
            <person name="Hepburn T."/>
            <person name="Howarth C."/>
            <person name="Jen D."/>
            <person name="Larson L."/>
            <person name="Mehta T."/>
            <person name="Neiman D."/>
            <person name="Pearson M."/>
            <person name="Roberts A."/>
            <person name="Saif S."/>
            <person name="Shea T."/>
            <person name="Shenoy N."/>
            <person name="Sisk P."/>
            <person name="Stolte C."/>
            <person name="Sykes S."/>
            <person name="Walk T."/>
            <person name="White J."/>
            <person name="Yandava C."/>
            <person name="Haas B."/>
            <person name="Nusbaum C."/>
            <person name="Birren B."/>
        </authorList>
    </citation>
    <scope>NUCLEOTIDE SEQUENCE</scope>
    <source>
        <strain evidence="2">ATCC 64411</strain>
    </source>
</reference>
<dbReference type="VEuPathDB" id="FungiDB:MAPG_07820"/>
<feature type="compositionally biased region" description="Polar residues" evidence="1">
    <location>
        <begin position="30"/>
        <end position="45"/>
    </location>
</feature>
<dbReference type="EnsemblFungi" id="MAPG_07820T0">
    <property type="protein sequence ID" value="MAPG_07820T0"/>
    <property type="gene ID" value="MAPG_07820"/>
</dbReference>
<evidence type="ECO:0000313" key="4">
    <source>
        <dbReference type="Proteomes" id="UP000011715"/>
    </source>
</evidence>